<dbReference type="AlphaFoldDB" id="A0A859FJR9"/>
<proteinExistence type="predicted"/>
<gene>
    <name evidence="2" type="ORF">FLK61_41345</name>
</gene>
<accession>A0A859FJR9</accession>
<dbReference type="Proteomes" id="UP000318138">
    <property type="component" value="Chromosome"/>
</dbReference>
<reference evidence="3" key="1">
    <citation type="submission" date="2019-07" db="EMBL/GenBank/DDBJ databases">
        <title>Bacillus alkalisoli sp. nov. isolated from saline soil.</title>
        <authorList>
            <person name="Sun J.-Q."/>
            <person name="Xu L."/>
        </authorList>
    </citation>
    <scope>NUCLEOTIDE SEQUENCE [LARGE SCALE GENOMIC DNA]</scope>
    <source>
        <strain evidence="3">M4U3P1</strain>
    </source>
</reference>
<feature type="transmembrane region" description="Helical" evidence="1">
    <location>
        <begin position="7"/>
        <end position="30"/>
    </location>
</feature>
<keyword evidence="1" id="KW-0812">Transmembrane</keyword>
<dbReference type="RefSeq" id="WP_176011005.1">
    <property type="nucleotide sequence ID" value="NZ_CP041372.2"/>
</dbReference>
<organism evidence="2 3">
    <name type="scientific">Paenalkalicoccus suaedae</name>
    <dbReference type="NCBI Taxonomy" id="2592382"/>
    <lineage>
        <taxon>Bacteria</taxon>
        <taxon>Bacillati</taxon>
        <taxon>Bacillota</taxon>
        <taxon>Bacilli</taxon>
        <taxon>Bacillales</taxon>
        <taxon>Bacillaceae</taxon>
        <taxon>Paenalkalicoccus</taxon>
    </lineage>
</organism>
<evidence type="ECO:0000313" key="2">
    <source>
        <dbReference type="EMBL" id="QKS73039.1"/>
    </source>
</evidence>
<keyword evidence="3" id="KW-1185">Reference proteome</keyword>
<name>A0A859FJR9_9BACI</name>
<protein>
    <submittedName>
        <fullName evidence="2">Uncharacterized protein</fullName>
    </submittedName>
</protein>
<feature type="transmembrane region" description="Helical" evidence="1">
    <location>
        <begin position="36"/>
        <end position="54"/>
    </location>
</feature>
<keyword evidence="1" id="KW-1133">Transmembrane helix</keyword>
<dbReference type="EMBL" id="CP041372">
    <property type="protein sequence ID" value="QKS73039.1"/>
    <property type="molecule type" value="Genomic_DNA"/>
</dbReference>
<dbReference type="KEGG" id="psua:FLK61_41345"/>
<keyword evidence="1" id="KW-0472">Membrane</keyword>
<sequence length="62" mass="7271">MYAKFASVGILVFVYGFTVVAVLQALNLHMYVQEEWQLLAIYFFLLFVIPGFFLKNVKFDRT</sequence>
<evidence type="ECO:0000256" key="1">
    <source>
        <dbReference type="SAM" id="Phobius"/>
    </source>
</evidence>
<evidence type="ECO:0000313" key="3">
    <source>
        <dbReference type="Proteomes" id="UP000318138"/>
    </source>
</evidence>